<comment type="caution">
    <text evidence="19">The sequence shown here is derived from an EMBL/GenBank/DDBJ whole genome shotgun (WGS) entry which is preliminary data.</text>
</comment>
<dbReference type="Pfam" id="PF01746">
    <property type="entry name" value="tRNA_m1G_MT"/>
    <property type="match status" value="1"/>
</dbReference>
<evidence type="ECO:0000256" key="4">
    <source>
        <dbReference type="ARBA" id="ARBA00011738"/>
    </source>
</evidence>
<dbReference type="GO" id="GO:0052906">
    <property type="term" value="F:tRNA (guanine(37)-N1)-methyltransferase activity"/>
    <property type="evidence" value="ECO:0007669"/>
    <property type="project" value="UniProtKB-UniRule"/>
</dbReference>
<evidence type="ECO:0000256" key="14">
    <source>
        <dbReference type="ARBA" id="ARBA00047783"/>
    </source>
</evidence>
<evidence type="ECO:0000256" key="15">
    <source>
        <dbReference type="HAMAP-Rule" id="MF_00605"/>
    </source>
</evidence>
<dbReference type="PANTHER" id="PTHR46417">
    <property type="entry name" value="TRNA (GUANINE-N(1)-)-METHYLTRANSFERASE"/>
    <property type="match status" value="1"/>
</dbReference>
<name>A0A0H2MBU4_9PROT</name>
<comment type="function">
    <text evidence="1 15 17">Specifically methylates guanosine-37 in various tRNAs.</text>
</comment>
<dbReference type="SUPFAM" id="SSF75217">
    <property type="entry name" value="alpha/beta knot"/>
    <property type="match status" value="1"/>
</dbReference>
<evidence type="ECO:0000256" key="10">
    <source>
        <dbReference type="ARBA" id="ARBA00022691"/>
    </source>
</evidence>
<keyword evidence="8 15" id="KW-0489">Methyltransferase</keyword>
<evidence type="ECO:0000256" key="5">
    <source>
        <dbReference type="ARBA" id="ARBA00012807"/>
    </source>
</evidence>
<evidence type="ECO:0000256" key="9">
    <source>
        <dbReference type="ARBA" id="ARBA00022679"/>
    </source>
</evidence>
<dbReference type="EMBL" id="LAQL01000009">
    <property type="protein sequence ID" value="KLN59999.1"/>
    <property type="molecule type" value="Genomic_DNA"/>
</dbReference>
<keyword evidence="9 15" id="KW-0808">Transferase</keyword>
<comment type="subunit">
    <text evidence="4 15 17">Homodimer.</text>
</comment>
<feature type="binding site" evidence="15 16">
    <location>
        <begin position="138"/>
        <end position="143"/>
    </location>
    <ligand>
        <name>S-adenosyl-L-methionine</name>
        <dbReference type="ChEBI" id="CHEBI:59789"/>
    </ligand>
</feature>
<evidence type="ECO:0000256" key="6">
    <source>
        <dbReference type="ARBA" id="ARBA00014679"/>
    </source>
</evidence>
<dbReference type="GO" id="GO:0002939">
    <property type="term" value="P:tRNA N1-guanine methylation"/>
    <property type="evidence" value="ECO:0007669"/>
    <property type="project" value="TreeGrafter"/>
</dbReference>
<dbReference type="AlphaFoldDB" id="A0A0H2MBU4"/>
<evidence type="ECO:0000256" key="1">
    <source>
        <dbReference type="ARBA" id="ARBA00002634"/>
    </source>
</evidence>
<dbReference type="Gene3D" id="3.40.1280.10">
    <property type="match status" value="1"/>
</dbReference>
<sequence>MLDSVTASWKATVLSLHPEMFPGSLGLSLAGKALEKGIWELEKVDIRDFAYDKHRTVDAIPFGGGAGLVMRPDVVDAALDSVTGNAGPVIYLSPRGRLLDQSLAKELAAGPGVTLLCGRYEGIDQRVLDAREVIEVSVGDYILSGGEQAALILMDAVIRLLPGVMGNKESADEESFETGLLEYPLYTRPAEWQDRKVPEVLSSGHHGKIKQWRQEQAENITRERRPDLWEKYLDKRNDTKLGH</sequence>
<dbReference type="InterPro" id="IPR029026">
    <property type="entry name" value="tRNA_m1G_MTases_N"/>
</dbReference>
<gene>
    <name evidence="15" type="primary">trmD</name>
    <name evidence="19" type="ORF">WH96_14955</name>
</gene>
<dbReference type="NCBIfam" id="TIGR00088">
    <property type="entry name" value="trmD"/>
    <property type="match status" value="1"/>
</dbReference>
<comment type="subcellular location">
    <subcellularLocation>
        <location evidence="2 15 17">Cytoplasm</location>
    </subcellularLocation>
</comment>
<evidence type="ECO:0000256" key="13">
    <source>
        <dbReference type="ARBA" id="ARBA00033392"/>
    </source>
</evidence>
<reference evidence="19 20" key="1">
    <citation type="submission" date="2015-03" db="EMBL/GenBank/DDBJ databases">
        <title>Genome Sequence of Kiloniella spongiae MEBiC09566, isolated from a marine sponge.</title>
        <authorList>
            <person name="Shao Z."/>
            <person name="Wang L."/>
            <person name="Li X."/>
        </authorList>
    </citation>
    <scope>NUCLEOTIDE SEQUENCE [LARGE SCALE GENOMIC DNA]</scope>
    <source>
        <strain evidence="19 20">MEBiC09566</strain>
    </source>
</reference>
<dbReference type="InterPro" id="IPR002649">
    <property type="entry name" value="tRNA_m1G_MeTrfase_TrmD"/>
</dbReference>
<dbReference type="EC" id="2.1.1.228" evidence="5 15"/>
<evidence type="ECO:0000259" key="18">
    <source>
        <dbReference type="Pfam" id="PF01746"/>
    </source>
</evidence>
<dbReference type="GO" id="GO:0005829">
    <property type="term" value="C:cytosol"/>
    <property type="evidence" value="ECO:0007669"/>
    <property type="project" value="TreeGrafter"/>
</dbReference>
<evidence type="ECO:0000256" key="8">
    <source>
        <dbReference type="ARBA" id="ARBA00022603"/>
    </source>
</evidence>
<dbReference type="Gene3D" id="1.10.1270.20">
    <property type="entry name" value="tRNA(m1g37)methyltransferase, domain 2"/>
    <property type="match status" value="1"/>
</dbReference>
<dbReference type="PATRIC" id="fig|1489064.4.peg.4341"/>
<feature type="domain" description="tRNA methyltransferase TRMD/TRM10-type" evidence="18">
    <location>
        <begin position="10"/>
        <end position="231"/>
    </location>
</feature>
<dbReference type="HAMAP" id="MF_00605">
    <property type="entry name" value="TrmD"/>
    <property type="match status" value="1"/>
</dbReference>
<accession>A0A0H2MBU4</accession>
<dbReference type="NCBIfam" id="NF000648">
    <property type="entry name" value="PRK00026.1"/>
    <property type="match status" value="1"/>
</dbReference>
<keyword evidence="11 15" id="KW-0819">tRNA processing</keyword>
<proteinExistence type="inferred from homology"/>
<dbReference type="Proteomes" id="UP000035444">
    <property type="component" value="Unassembled WGS sequence"/>
</dbReference>
<evidence type="ECO:0000256" key="16">
    <source>
        <dbReference type="PIRSR" id="PIRSR000386-1"/>
    </source>
</evidence>
<evidence type="ECO:0000256" key="3">
    <source>
        <dbReference type="ARBA" id="ARBA00007630"/>
    </source>
</evidence>
<evidence type="ECO:0000256" key="12">
    <source>
        <dbReference type="ARBA" id="ARBA00029736"/>
    </source>
</evidence>
<evidence type="ECO:0000256" key="11">
    <source>
        <dbReference type="ARBA" id="ARBA00022694"/>
    </source>
</evidence>
<comment type="catalytic activity">
    <reaction evidence="14 15 17">
        <text>guanosine(37) in tRNA + S-adenosyl-L-methionine = N(1)-methylguanosine(37) in tRNA + S-adenosyl-L-homocysteine + H(+)</text>
        <dbReference type="Rhea" id="RHEA:36899"/>
        <dbReference type="Rhea" id="RHEA-COMP:10145"/>
        <dbReference type="Rhea" id="RHEA-COMP:10147"/>
        <dbReference type="ChEBI" id="CHEBI:15378"/>
        <dbReference type="ChEBI" id="CHEBI:57856"/>
        <dbReference type="ChEBI" id="CHEBI:59789"/>
        <dbReference type="ChEBI" id="CHEBI:73542"/>
        <dbReference type="ChEBI" id="CHEBI:74269"/>
        <dbReference type="EC" id="2.1.1.228"/>
    </reaction>
</comment>
<dbReference type="PANTHER" id="PTHR46417:SF1">
    <property type="entry name" value="TRNA (GUANINE-N(1)-)-METHYLTRANSFERASE"/>
    <property type="match status" value="1"/>
</dbReference>
<dbReference type="CDD" id="cd18080">
    <property type="entry name" value="TrmD-like"/>
    <property type="match status" value="1"/>
</dbReference>
<keyword evidence="7 15" id="KW-0963">Cytoplasm</keyword>
<dbReference type="InterPro" id="IPR016009">
    <property type="entry name" value="tRNA_MeTrfase_TRMD/TRM10"/>
</dbReference>
<dbReference type="InterPro" id="IPR029028">
    <property type="entry name" value="Alpha/beta_knot_MTases"/>
</dbReference>
<organism evidence="19 20">
    <name type="scientific">Kiloniella spongiae</name>
    <dbReference type="NCBI Taxonomy" id="1489064"/>
    <lineage>
        <taxon>Bacteria</taxon>
        <taxon>Pseudomonadati</taxon>
        <taxon>Pseudomonadota</taxon>
        <taxon>Alphaproteobacteria</taxon>
        <taxon>Rhodospirillales</taxon>
        <taxon>Kiloniellaceae</taxon>
        <taxon>Kiloniella</taxon>
    </lineage>
</organism>
<protein>
    <recommendedName>
        <fullName evidence="6 15">tRNA (guanine-N(1)-)-methyltransferase</fullName>
        <ecNumber evidence="5 15">2.1.1.228</ecNumber>
    </recommendedName>
    <alternativeName>
        <fullName evidence="12 15">M1G-methyltransferase</fullName>
    </alternativeName>
    <alternativeName>
        <fullName evidence="13 15">tRNA [GM37] methyltransferase</fullName>
    </alternativeName>
</protein>
<evidence type="ECO:0000256" key="17">
    <source>
        <dbReference type="RuleBase" id="RU003464"/>
    </source>
</evidence>
<feature type="binding site" evidence="15 16">
    <location>
        <position position="118"/>
    </location>
    <ligand>
        <name>S-adenosyl-L-methionine</name>
        <dbReference type="ChEBI" id="CHEBI:59789"/>
    </ligand>
</feature>
<evidence type="ECO:0000313" key="20">
    <source>
        <dbReference type="Proteomes" id="UP000035444"/>
    </source>
</evidence>
<dbReference type="STRING" id="1489064.WH96_14955"/>
<comment type="similarity">
    <text evidence="3 15 17">Belongs to the RNA methyltransferase TrmD family.</text>
</comment>
<dbReference type="RefSeq" id="WP_047764989.1">
    <property type="nucleotide sequence ID" value="NZ_LAQL01000009.1"/>
</dbReference>
<evidence type="ECO:0000313" key="19">
    <source>
        <dbReference type="EMBL" id="KLN59999.1"/>
    </source>
</evidence>
<evidence type="ECO:0000256" key="7">
    <source>
        <dbReference type="ARBA" id="ARBA00022490"/>
    </source>
</evidence>
<keyword evidence="20" id="KW-1185">Reference proteome</keyword>
<evidence type="ECO:0000256" key="2">
    <source>
        <dbReference type="ARBA" id="ARBA00004496"/>
    </source>
</evidence>
<dbReference type="InterPro" id="IPR023148">
    <property type="entry name" value="tRNA_m1G_MeTrfase_C_sf"/>
</dbReference>
<dbReference type="OrthoDB" id="9807416at2"/>
<dbReference type="PIRSF" id="PIRSF000386">
    <property type="entry name" value="tRNA_mtase"/>
    <property type="match status" value="1"/>
</dbReference>
<keyword evidence="10 15" id="KW-0949">S-adenosyl-L-methionine</keyword>